<name>A0A2H3KU36_9FLAO</name>
<feature type="transmembrane region" description="Helical" evidence="1">
    <location>
        <begin position="81"/>
        <end position="101"/>
    </location>
</feature>
<evidence type="ECO:0000313" key="3">
    <source>
        <dbReference type="Proteomes" id="UP000220828"/>
    </source>
</evidence>
<feature type="transmembrane region" description="Helical" evidence="1">
    <location>
        <begin position="132"/>
        <end position="151"/>
    </location>
</feature>
<sequence>MKKKHINLLVFILSIILFFAIGVLLEPDYRILTRKSIKYLSLFKIEYYGGKEFWILPNNVALILTLIPISFFVLSRKLVKLKLAIFYVISIVFFYCLYCYLETEFIKITVTNPTYINGALMYHSNNINYNKILIATIISTFVSGIVIGKLAKKASL</sequence>
<evidence type="ECO:0000256" key="1">
    <source>
        <dbReference type="SAM" id="Phobius"/>
    </source>
</evidence>
<dbReference type="OMA" id="CYLETEF"/>
<protein>
    <submittedName>
        <fullName evidence="2">Uncharacterized protein</fullName>
    </submittedName>
</protein>
<dbReference type="AlphaFoldDB" id="A0A2H3KU36"/>
<proteinExistence type="predicted"/>
<keyword evidence="1" id="KW-1133">Transmembrane helix</keyword>
<keyword evidence="1" id="KW-0472">Membrane</keyword>
<dbReference type="Proteomes" id="UP000220828">
    <property type="component" value="Unassembled WGS sequence"/>
</dbReference>
<organism evidence="2 3">
    <name type="scientific">Flavobacterium branchiophilum</name>
    <dbReference type="NCBI Taxonomy" id="55197"/>
    <lineage>
        <taxon>Bacteria</taxon>
        <taxon>Pseudomonadati</taxon>
        <taxon>Bacteroidota</taxon>
        <taxon>Flavobacteriia</taxon>
        <taxon>Flavobacteriales</taxon>
        <taxon>Flavobacteriaceae</taxon>
        <taxon>Flavobacterium</taxon>
    </lineage>
</organism>
<comment type="caution">
    <text evidence="2">The sequence shown here is derived from an EMBL/GenBank/DDBJ whole genome shotgun (WGS) entry which is preliminary data.</text>
</comment>
<gene>
    <name evidence="2" type="ORF">B0A77_03205</name>
</gene>
<feature type="transmembrane region" description="Helical" evidence="1">
    <location>
        <begin position="53"/>
        <end position="74"/>
    </location>
</feature>
<reference evidence="2 3" key="1">
    <citation type="submission" date="2017-09" db="EMBL/GenBank/DDBJ databases">
        <title>Whole genomes of Flavobacteriaceae.</title>
        <authorList>
            <person name="Stine C."/>
            <person name="Li C."/>
            <person name="Tadesse D."/>
        </authorList>
    </citation>
    <scope>NUCLEOTIDE SEQUENCE [LARGE SCALE GENOMIC DNA]</scope>
    <source>
        <strain evidence="2 3">ATCC 35036</strain>
    </source>
</reference>
<dbReference type="EMBL" id="PCMW01000018">
    <property type="protein sequence ID" value="PDS26331.1"/>
    <property type="molecule type" value="Genomic_DNA"/>
</dbReference>
<accession>A0A2H3KU36</accession>
<evidence type="ECO:0000313" key="2">
    <source>
        <dbReference type="EMBL" id="PDS26331.1"/>
    </source>
</evidence>
<dbReference type="OrthoDB" id="1440686at2"/>
<dbReference type="RefSeq" id="WP_014083986.1">
    <property type="nucleotide sequence ID" value="NZ_CBCSFI010000043.1"/>
</dbReference>
<feature type="transmembrane region" description="Helical" evidence="1">
    <location>
        <begin position="7"/>
        <end position="25"/>
    </location>
</feature>
<keyword evidence="1" id="KW-0812">Transmembrane</keyword>